<evidence type="ECO:0000256" key="1">
    <source>
        <dbReference type="SAM" id="MobiDB-lite"/>
    </source>
</evidence>
<evidence type="ECO:0000313" key="2">
    <source>
        <dbReference type="Proteomes" id="UP000515158"/>
    </source>
</evidence>
<accession>A0A6P8Z9U6</accession>
<proteinExistence type="predicted"/>
<organism evidence="3">
    <name type="scientific">Thrips palmi</name>
    <name type="common">Melon thrips</name>
    <dbReference type="NCBI Taxonomy" id="161013"/>
    <lineage>
        <taxon>Eukaryota</taxon>
        <taxon>Metazoa</taxon>
        <taxon>Ecdysozoa</taxon>
        <taxon>Arthropoda</taxon>
        <taxon>Hexapoda</taxon>
        <taxon>Insecta</taxon>
        <taxon>Pterygota</taxon>
        <taxon>Neoptera</taxon>
        <taxon>Paraneoptera</taxon>
        <taxon>Thysanoptera</taxon>
        <taxon>Terebrantia</taxon>
        <taxon>Thripoidea</taxon>
        <taxon>Thripidae</taxon>
        <taxon>Thrips</taxon>
    </lineage>
</organism>
<name>A0A6P8Z9U6_THRPL</name>
<dbReference type="RefSeq" id="XP_034243842.1">
    <property type="nucleotide sequence ID" value="XM_034387951.1"/>
</dbReference>
<keyword evidence="2" id="KW-1185">Reference proteome</keyword>
<dbReference type="Proteomes" id="UP000515158">
    <property type="component" value="Unplaced"/>
</dbReference>
<dbReference type="KEGG" id="tpal:117646773"/>
<protein>
    <submittedName>
        <fullName evidence="3">Uncharacterized protein LOC117646773</fullName>
    </submittedName>
</protein>
<feature type="region of interest" description="Disordered" evidence="1">
    <location>
        <begin position="1"/>
        <end position="30"/>
    </location>
</feature>
<dbReference type="GeneID" id="117646773"/>
<gene>
    <name evidence="3" type="primary">LOC117646773</name>
</gene>
<dbReference type="AlphaFoldDB" id="A0A6P8Z9U6"/>
<sequence>MNKRQLAVTTDKKKPTSKGSNKKHLDSKWESNCQFRGRDPTFPATPKGWVENKMKLDITVGLDYIPQVISNTDDLNLYNNRILLSEAKAVDFSIETVSQSDCPMWMQRRKLLFTGSKAYEI</sequence>
<reference evidence="3" key="1">
    <citation type="submission" date="2025-08" db="UniProtKB">
        <authorList>
            <consortium name="RefSeq"/>
        </authorList>
    </citation>
    <scope>IDENTIFICATION</scope>
    <source>
        <tissue evidence="3">Total insect</tissue>
    </source>
</reference>
<dbReference type="InParanoid" id="A0A6P8Z9U6"/>
<evidence type="ECO:0000313" key="3">
    <source>
        <dbReference type="RefSeq" id="XP_034243842.1"/>
    </source>
</evidence>